<proteinExistence type="predicted"/>
<sequence length="60" mass="6694">MPNLVICEGVTEYPKVNLDRMLRVTARTKAEAEEAAPRKSRGPRKSAAVSFDCLFYTSCD</sequence>
<keyword evidence="2" id="KW-1185">Reference proteome</keyword>
<evidence type="ECO:0000313" key="1">
    <source>
        <dbReference type="EMBL" id="TNN37683.1"/>
    </source>
</evidence>
<accession>A0A4Z2FA79</accession>
<organism evidence="1 2">
    <name type="scientific">Liparis tanakae</name>
    <name type="common">Tanaka's snailfish</name>
    <dbReference type="NCBI Taxonomy" id="230148"/>
    <lineage>
        <taxon>Eukaryota</taxon>
        <taxon>Metazoa</taxon>
        <taxon>Chordata</taxon>
        <taxon>Craniata</taxon>
        <taxon>Vertebrata</taxon>
        <taxon>Euteleostomi</taxon>
        <taxon>Actinopterygii</taxon>
        <taxon>Neopterygii</taxon>
        <taxon>Teleostei</taxon>
        <taxon>Neoteleostei</taxon>
        <taxon>Acanthomorphata</taxon>
        <taxon>Eupercaria</taxon>
        <taxon>Perciformes</taxon>
        <taxon>Cottioidei</taxon>
        <taxon>Cottales</taxon>
        <taxon>Liparidae</taxon>
        <taxon>Liparis</taxon>
    </lineage>
</organism>
<protein>
    <submittedName>
        <fullName evidence="1">Uncharacterized protein</fullName>
    </submittedName>
</protein>
<dbReference type="AlphaFoldDB" id="A0A4Z2FA79"/>
<name>A0A4Z2FA79_9TELE</name>
<reference evidence="1 2" key="1">
    <citation type="submission" date="2019-03" db="EMBL/GenBank/DDBJ databases">
        <title>First draft genome of Liparis tanakae, snailfish: a comprehensive survey of snailfish specific genes.</title>
        <authorList>
            <person name="Kim W."/>
            <person name="Song I."/>
            <person name="Jeong J.-H."/>
            <person name="Kim D."/>
            <person name="Kim S."/>
            <person name="Ryu S."/>
            <person name="Song J.Y."/>
            <person name="Lee S.K."/>
        </authorList>
    </citation>
    <scope>NUCLEOTIDE SEQUENCE [LARGE SCALE GENOMIC DNA]</scope>
    <source>
        <tissue evidence="1">Muscle</tissue>
    </source>
</reference>
<dbReference type="Proteomes" id="UP000314294">
    <property type="component" value="Unassembled WGS sequence"/>
</dbReference>
<evidence type="ECO:0000313" key="2">
    <source>
        <dbReference type="Proteomes" id="UP000314294"/>
    </source>
</evidence>
<gene>
    <name evidence="1" type="ORF">EYF80_052153</name>
</gene>
<dbReference type="EMBL" id="SRLO01001457">
    <property type="protein sequence ID" value="TNN37683.1"/>
    <property type="molecule type" value="Genomic_DNA"/>
</dbReference>
<comment type="caution">
    <text evidence="1">The sequence shown here is derived from an EMBL/GenBank/DDBJ whole genome shotgun (WGS) entry which is preliminary data.</text>
</comment>